<gene>
    <name evidence="9" type="ORF">ONB1V03_LOCUS8044</name>
</gene>
<dbReference type="Pfam" id="PF02055">
    <property type="entry name" value="Glyco_hydro_30"/>
    <property type="match status" value="1"/>
</dbReference>
<organism evidence="9">
    <name type="scientific">Oppiella nova</name>
    <dbReference type="NCBI Taxonomy" id="334625"/>
    <lineage>
        <taxon>Eukaryota</taxon>
        <taxon>Metazoa</taxon>
        <taxon>Ecdysozoa</taxon>
        <taxon>Arthropoda</taxon>
        <taxon>Chelicerata</taxon>
        <taxon>Arachnida</taxon>
        <taxon>Acari</taxon>
        <taxon>Acariformes</taxon>
        <taxon>Sarcoptiformes</taxon>
        <taxon>Oribatida</taxon>
        <taxon>Brachypylina</taxon>
        <taxon>Oppioidea</taxon>
        <taxon>Oppiidae</taxon>
        <taxon>Oppiella</taxon>
    </lineage>
</organism>
<sequence length="658" mass="74550">MLFIRANSPSNTNLWLMLVLKTILCGKPCAERKITGADSVCVCNQTYCDDFPQLTLPKAGVVLVYESGKSGHRFQETQLKLQTHTSPQTTRSNKDTQIITIDKNQKYQSIIGFGGAFTDEFGMVLNAVPKQLSTYLMESLFSKDGIEYNMGRLPVASTDYSSRHYTYDDVVNDTQLTKFALAKEDMELKIPHIKTAQTLSTKPLKIFGSSWAAPDWMKTGPEGPLRNQLKGETGGEYYDIWANYLVKIGLYKAQNIPIWGLTTQNEPTWGREFKPNDLFFDPEMQRVFVRKNLGPLLKKSGYTPDKLKLMIFDDNVWHNTSDHNTLQQFADTILGDKEAEQYVSGIAYHWYESSKTDEYPDTVLDEVHTKHPNHFMLMTEACHLEGLGNGRWDFGEHYAHDIIRDLNHWTTGWVEWNMALGLNGCPRCGTDQFGTAIVVDIEKGEAYKQPTFYAIGHFSKFLSPDSVRIGHQLGKALNNVFVLTMKRMDNAIVVVVLNQNENLVTHLMNRKSILRPRLQVNNSLNVTLQLIMNLDAINVNKVLPLELRDVSAGSHLFKIDAAFTYQSTDVLLIQKDKYFAVDIKNLCQSLNGVAQGYQSSDVSDLNVGPTVDAVTDIEDDKILPFQYPSYWQMAVNLSQRESYGGLSHESRRRILTIS</sequence>
<dbReference type="InterPro" id="IPR017853">
    <property type="entry name" value="GH"/>
</dbReference>
<comment type="similarity">
    <text evidence="2 6">Belongs to the glycosyl hydrolase 30 family.</text>
</comment>
<keyword evidence="5 6" id="KW-0378">Hydrolase</keyword>
<feature type="domain" description="Glycosyl hydrolase family 30 TIM-barrel" evidence="8">
    <location>
        <begin position="110"/>
        <end position="462"/>
    </location>
</feature>
<feature type="signal peptide" evidence="7">
    <location>
        <begin position="1"/>
        <end position="25"/>
    </location>
</feature>
<keyword evidence="10" id="KW-1185">Reference proteome</keyword>
<evidence type="ECO:0000259" key="8">
    <source>
        <dbReference type="Pfam" id="PF02055"/>
    </source>
</evidence>
<evidence type="ECO:0000256" key="3">
    <source>
        <dbReference type="ARBA" id="ARBA00012658"/>
    </source>
</evidence>
<evidence type="ECO:0000256" key="6">
    <source>
        <dbReference type="RuleBase" id="RU361188"/>
    </source>
</evidence>
<proteinExistence type="inferred from homology"/>
<dbReference type="AlphaFoldDB" id="A0A7R9QN17"/>
<dbReference type="GO" id="GO:0006680">
    <property type="term" value="P:glucosylceramide catabolic process"/>
    <property type="evidence" value="ECO:0007669"/>
    <property type="project" value="TreeGrafter"/>
</dbReference>
<dbReference type="PRINTS" id="PR00843">
    <property type="entry name" value="GLHYDRLASE30"/>
</dbReference>
<accession>A0A7R9QN17</accession>
<evidence type="ECO:0000256" key="2">
    <source>
        <dbReference type="ARBA" id="ARBA00005382"/>
    </source>
</evidence>
<evidence type="ECO:0000313" key="10">
    <source>
        <dbReference type="Proteomes" id="UP000728032"/>
    </source>
</evidence>
<dbReference type="Gene3D" id="3.20.20.80">
    <property type="entry name" value="Glycosidases"/>
    <property type="match status" value="1"/>
</dbReference>
<keyword evidence="6" id="KW-0326">Glycosidase</keyword>
<dbReference type="SUPFAM" id="SSF51011">
    <property type="entry name" value="Glycosyl hydrolase domain"/>
    <property type="match status" value="1"/>
</dbReference>
<comment type="catalytic activity">
    <reaction evidence="1">
        <text>a beta-D-glucosyl-(1&lt;-&gt;1')-N-acylsphing-4-enine + H2O = an N-acylsphing-4-enine + D-glucose</text>
        <dbReference type="Rhea" id="RHEA:13269"/>
        <dbReference type="ChEBI" id="CHEBI:4167"/>
        <dbReference type="ChEBI" id="CHEBI:15377"/>
        <dbReference type="ChEBI" id="CHEBI:22801"/>
        <dbReference type="ChEBI" id="CHEBI:52639"/>
        <dbReference type="EC" id="3.2.1.45"/>
    </reaction>
    <physiologicalReaction direction="left-to-right" evidence="1">
        <dbReference type="Rhea" id="RHEA:13270"/>
    </physiologicalReaction>
</comment>
<dbReference type="GO" id="GO:0004348">
    <property type="term" value="F:glucosylceramidase activity"/>
    <property type="evidence" value="ECO:0007669"/>
    <property type="project" value="UniProtKB-EC"/>
</dbReference>
<dbReference type="EMBL" id="OC919210">
    <property type="protein sequence ID" value="CAD7650900.1"/>
    <property type="molecule type" value="Genomic_DNA"/>
</dbReference>
<dbReference type="EC" id="3.2.1.45" evidence="3 6"/>
<dbReference type="OrthoDB" id="2160638at2759"/>
<keyword evidence="4 7" id="KW-0732">Signal</keyword>
<evidence type="ECO:0000256" key="7">
    <source>
        <dbReference type="SAM" id="SignalP"/>
    </source>
</evidence>
<dbReference type="InterPro" id="IPR001139">
    <property type="entry name" value="Glyco_hydro_30"/>
</dbReference>
<feature type="chain" id="PRO_5035593364" description="Glucosylceramidase" evidence="7">
    <location>
        <begin position="26"/>
        <end position="658"/>
    </location>
</feature>
<evidence type="ECO:0000256" key="5">
    <source>
        <dbReference type="ARBA" id="ARBA00022801"/>
    </source>
</evidence>
<dbReference type="Proteomes" id="UP000728032">
    <property type="component" value="Unassembled WGS sequence"/>
</dbReference>
<name>A0A7R9QN17_9ACAR</name>
<keyword evidence="6" id="KW-0443">Lipid metabolism</keyword>
<evidence type="ECO:0000313" key="9">
    <source>
        <dbReference type="EMBL" id="CAD7650900.1"/>
    </source>
</evidence>
<protein>
    <recommendedName>
        <fullName evidence="3 6">Glucosylceramidase</fullName>
        <ecNumber evidence="3 6">3.2.1.45</ecNumber>
    </recommendedName>
</protein>
<dbReference type="GO" id="GO:0016020">
    <property type="term" value="C:membrane"/>
    <property type="evidence" value="ECO:0007669"/>
    <property type="project" value="GOC"/>
</dbReference>
<keyword evidence="6" id="KW-0746">Sphingolipid metabolism</keyword>
<reference evidence="9" key="1">
    <citation type="submission" date="2020-11" db="EMBL/GenBank/DDBJ databases">
        <authorList>
            <person name="Tran Van P."/>
        </authorList>
    </citation>
    <scope>NUCLEOTIDE SEQUENCE</scope>
</reference>
<dbReference type="PANTHER" id="PTHR11069:SF23">
    <property type="entry name" value="LYSOSOMAL ACID GLUCOSYLCERAMIDASE"/>
    <property type="match status" value="1"/>
</dbReference>
<evidence type="ECO:0000256" key="4">
    <source>
        <dbReference type="ARBA" id="ARBA00022729"/>
    </source>
</evidence>
<dbReference type="SUPFAM" id="SSF51445">
    <property type="entry name" value="(Trans)glycosidases"/>
    <property type="match status" value="1"/>
</dbReference>
<evidence type="ECO:0000256" key="1">
    <source>
        <dbReference type="ARBA" id="ARBA00001013"/>
    </source>
</evidence>
<dbReference type="EMBL" id="CAJPVJ010004385">
    <property type="protein sequence ID" value="CAG2168556.1"/>
    <property type="molecule type" value="Genomic_DNA"/>
</dbReference>
<dbReference type="InterPro" id="IPR033453">
    <property type="entry name" value="Glyco_hydro_30_TIM-barrel"/>
</dbReference>
<dbReference type="PANTHER" id="PTHR11069">
    <property type="entry name" value="GLUCOSYLCERAMIDASE"/>
    <property type="match status" value="1"/>
</dbReference>